<comment type="similarity">
    <text evidence="2">Belongs to the CsgG family.</text>
</comment>
<evidence type="ECO:0000256" key="9">
    <source>
        <dbReference type="SAM" id="SignalP"/>
    </source>
</evidence>
<protein>
    <recommendedName>
        <fullName evidence="3">Curli production assembly/transport component CsgG</fullName>
    </recommendedName>
</protein>
<keyword evidence="11" id="KW-1185">Reference proteome</keyword>
<dbReference type="STRING" id="265719.SAMN04488509_10771"/>
<keyword evidence="8" id="KW-0449">Lipoprotein</keyword>
<dbReference type="Proteomes" id="UP000199603">
    <property type="component" value="Unassembled WGS sequence"/>
</dbReference>
<keyword evidence="7" id="KW-0564">Palmitate</keyword>
<evidence type="ECO:0000256" key="1">
    <source>
        <dbReference type="ARBA" id="ARBA00003989"/>
    </source>
</evidence>
<gene>
    <name evidence="10" type="ORF">SAMN04488509_10771</name>
</gene>
<organism evidence="10 11">
    <name type="scientific">Aquimonas voraii</name>
    <dbReference type="NCBI Taxonomy" id="265719"/>
    <lineage>
        <taxon>Bacteria</taxon>
        <taxon>Pseudomonadati</taxon>
        <taxon>Pseudomonadota</taxon>
        <taxon>Gammaproteobacteria</taxon>
        <taxon>Lysobacterales</taxon>
        <taxon>Lysobacteraceae</taxon>
        <taxon>Aquimonas</taxon>
    </lineage>
</organism>
<evidence type="ECO:0000256" key="6">
    <source>
        <dbReference type="ARBA" id="ARBA00023136"/>
    </source>
</evidence>
<keyword evidence="4" id="KW-1003">Cell membrane</keyword>
<keyword evidence="6" id="KW-0472">Membrane</keyword>
<sequence>MMKSMMACVLAVAALVGIPPASAQRGERITVAVDEFKNESGAGWWRGGVGWELSGMLSNELVATRAFSVVERSRLESVLQEQNLAASGRMAPGQGARIGQLTGAKYLIMGTVTSYEEDTASTGGGISFRGVSLGGKSSKAYVAVDLRVVNTETGEIEFVRTIEGEAKSGGMSVGLYRGGFGGALANENNTPAGKAIRAALVMITDYLECVMVKQDRCMREFDAADDRRRERTRSSLSVD</sequence>
<evidence type="ECO:0000256" key="8">
    <source>
        <dbReference type="ARBA" id="ARBA00023288"/>
    </source>
</evidence>
<dbReference type="EMBL" id="FNAG01000007">
    <property type="protein sequence ID" value="SDD79641.1"/>
    <property type="molecule type" value="Genomic_DNA"/>
</dbReference>
<dbReference type="GO" id="GO:0030288">
    <property type="term" value="C:outer membrane-bounded periplasmic space"/>
    <property type="evidence" value="ECO:0007669"/>
    <property type="project" value="InterPro"/>
</dbReference>
<dbReference type="Gene3D" id="3.40.50.10610">
    <property type="entry name" value="ABC-type transport auxiliary lipoprotein component"/>
    <property type="match status" value="2"/>
</dbReference>
<dbReference type="Pfam" id="PF03783">
    <property type="entry name" value="CsgG"/>
    <property type="match status" value="1"/>
</dbReference>
<feature type="signal peptide" evidence="9">
    <location>
        <begin position="1"/>
        <end position="23"/>
    </location>
</feature>
<dbReference type="AlphaFoldDB" id="A0A1G6XNU1"/>
<evidence type="ECO:0000256" key="4">
    <source>
        <dbReference type="ARBA" id="ARBA00022475"/>
    </source>
</evidence>
<proteinExistence type="inferred from homology"/>
<dbReference type="OrthoDB" id="551031at2"/>
<evidence type="ECO:0000313" key="10">
    <source>
        <dbReference type="EMBL" id="SDD79641.1"/>
    </source>
</evidence>
<feature type="chain" id="PRO_5011494846" description="Curli production assembly/transport component CsgG" evidence="9">
    <location>
        <begin position="24"/>
        <end position="239"/>
    </location>
</feature>
<dbReference type="PANTHER" id="PTHR41164">
    <property type="entry name" value="CURLI PRODUCTION ASSEMBLY/TRANSPORT COMPONENT CSGG"/>
    <property type="match status" value="1"/>
</dbReference>
<evidence type="ECO:0000256" key="3">
    <source>
        <dbReference type="ARBA" id="ARBA00014028"/>
    </source>
</evidence>
<dbReference type="PANTHER" id="PTHR41164:SF1">
    <property type="entry name" value="CURLI PRODUCTION ASSEMBLY_TRANSPORT COMPONENT CSGG"/>
    <property type="match status" value="1"/>
</dbReference>
<comment type="function">
    <text evidence="1">May be involved in the biogenesis of curli organelles.</text>
</comment>
<evidence type="ECO:0000256" key="2">
    <source>
        <dbReference type="ARBA" id="ARBA00008899"/>
    </source>
</evidence>
<reference evidence="10 11" key="1">
    <citation type="submission" date="2016-10" db="EMBL/GenBank/DDBJ databases">
        <authorList>
            <person name="de Groot N.N."/>
        </authorList>
    </citation>
    <scope>NUCLEOTIDE SEQUENCE [LARGE SCALE GENOMIC DNA]</scope>
    <source>
        <strain evidence="10 11">DSM 16957</strain>
    </source>
</reference>
<evidence type="ECO:0000313" key="11">
    <source>
        <dbReference type="Proteomes" id="UP000199603"/>
    </source>
</evidence>
<dbReference type="InterPro" id="IPR005534">
    <property type="entry name" value="Curli_assmbl/transp-comp_CsgG"/>
</dbReference>
<accession>A0A1G6XNU1</accession>
<name>A0A1G6XNU1_9GAMM</name>
<keyword evidence="5 9" id="KW-0732">Signal</keyword>
<evidence type="ECO:0000256" key="5">
    <source>
        <dbReference type="ARBA" id="ARBA00022729"/>
    </source>
</evidence>
<evidence type="ECO:0000256" key="7">
    <source>
        <dbReference type="ARBA" id="ARBA00023139"/>
    </source>
</evidence>